<sequence length="117" mass="12912">MGEVMNKLILIGLALCGVVHTSHADTLIPRSVSGDKGQYYLLASMRNGNIVTAIHKRVGPNDTYYTKTETNCTKMKMREIGGSDVSVKYIKPNSTKWFDLVPGSSKSDLANFVCKKR</sequence>
<evidence type="ECO:0000313" key="2">
    <source>
        <dbReference type="Proteomes" id="UP000243468"/>
    </source>
</evidence>
<protein>
    <submittedName>
        <fullName evidence="1">Uncharacterized protein</fullName>
    </submittedName>
</protein>
<organism evidence="1 2">
    <name type="scientific">Acinetobacter kookii</name>
    <dbReference type="NCBI Taxonomy" id="1226327"/>
    <lineage>
        <taxon>Bacteria</taxon>
        <taxon>Pseudomonadati</taxon>
        <taxon>Pseudomonadota</taxon>
        <taxon>Gammaproteobacteria</taxon>
        <taxon>Moraxellales</taxon>
        <taxon>Moraxellaceae</taxon>
        <taxon>Acinetobacter</taxon>
    </lineage>
</organism>
<keyword evidence="2" id="KW-1185">Reference proteome</keyword>
<reference evidence="2" key="1">
    <citation type="submission" date="2016-09" db="EMBL/GenBank/DDBJ databases">
        <authorList>
            <person name="Varghese N."/>
            <person name="Submissions S."/>
        </authorList>
    </citation>
    <scope>NUCLEOTIDE SEQUENCE [LARGE SCALE GENOMIC DNA]</scope>
    <source>
        <strain evidence="2">ANC 4667</strain>
    </source>
</reference>
<gene>
    <name evidence="1" type="ORF">SAMN05421732_101125</name>
</gene>
<dbReference type="Proteomes" id="UP000243468">
    <property type="component" value="Unassembled WGS sequence"/>
</dbReference>
<dbReference type="AlphaFoldDB" id="A0A1G6GN82"/>
<name>A0A1G6GN82_9GAMM</name>
<evidence type="ECO:0000313" key="1">
    <source>
        <dbReference type="EMBL" id="SDB83303.1"/>
    </source>
</evidence>
<dbReference type="EMBL" id="FMYO01000001">
    <property type="protein sequence ID" value="SDB83303.1"/>
    <property type="molecule type" value="Genomic_DNA"/>
</dbReference>
<dbReference type="STRING" id="1226327.SAMN05421732_101125"/>
<accession>A0A1G6GN82</accession>
<proteinExistence type="predicted"/>